<keyword evidence="2" id="KW-1185">Reference proteome</keyword>
<name>A0A8J2ZSY6_9BACI</name>
<dbReference type="PROSITE" id="PS51257">
    <property type="entry name" value="PROKAR_LIPOPROTEIN"/>
    <property type="match status" value="1"/>
</dbReference>
<dbReference type="RefSeq" id="WP_188391700.1">
    <property type="nucleotide sequence ID" value="NZ_BMEV01000021.1"/>
</dbReference>
<accession>A0A8J2ZSY6</accession>
<dbReference type="AlphaFoldDB" id="A0A8J2ZSY6"/>
<dbReference type="EMBL" id="BMEV01000021">
    <property type="protein sequence ID" value="GGH74962.1"/>
    <property type="molecule type" value="Genomic_DNA"/>
</dbReference>
<comment type="caution">
    <text evidence="1">The sequence shown here is derived from an EMBL/GenBank/DDBJ whole genome shotgun (WGS) entry which is preliminary data.</text>
</comment>
<protein>
    <recommendedName>
        <fullName evidence="3">Lipoprotein</fullName>
    </recommendedName>
</protein>
<evidence type="ECO:0008006" key="3">
    <source>
        <dbReference type="Google" id="ProtNLM"/>
    </source>
</evidence>
<reference evidence="1" key="2">
    <citation type="submission" date="2020-09" db="EMBL/GenBank/DDBJ databases">
        <authorList>
            <person name="Sun Q."/>
            <person name="Zhou Y."/>
        </authorList>
    </citation>
    <scope>NUCLEOTIDE SEQUENCE</scope>
    <source>
        <strain evidence="1">CGMCC 1.12360</strain>
    </source>
</reference>
<dbReference type="Pfam" id="PF13798">
    <property type="entry name" value="PCYCGC"/>
    <property type="match status" value="1"/>
</dbReference>
<organism evidence="1 2">
    <name type="scientific">Compostibacillus humi</name>
    <dbReference type="NCBI Taxonomy" id="1245525"/>
    <lineage>
        <taxon>Bacteria</taxon>
        <taxon>Bacillati</taxon>
        <taxon>Bacillota</taxon>
        <taxon>Bacilli</taxon>
        <taxon>Bacillales</taxon>
        <taxon>Bacillaceae</taxon>
        <taxon>Compostibacillus</taxon>
    </lineage>
</organism>
<sequence>MRQIIIYFAILGVLILGACSANNTKETEGNDHVHQLPNGDIREETASMDVLPSFLDKHDENMHNLYTAVAMHQDLLEKIPCYCGCSLSSEHKDNYDCFIHDNKEDGSIVWDDHATRCQACLDIAAESIIMYNDGKSIKNIRSYIDEKYEEDYPEPTPTPEV</sequence>
<proteinExistence type="predicted"/>
<dbReference type="Proteomes" id="UP000602050">
    <property type="component" value="Unassembled WGS sequence"/>
</dbReference>
<dbReference type="InterPro" id="IPR025673">
    <property type="entry name" value="PCYCGC"/>
</dbReference>
<reference evidence="1" key="1">
    <citation type="journal article" date="2014" name="Int. J. Syst. Evol. Microbiol.">
        <title>Complete genome sequence of Corynebacterium casei LMG S-19264T (=DSM 44701T), isolated from a smear-ripened cheese.</title>
        <authorList>
            <consortium name="US DOE Joint Genome Institute (JGI-PGF)"/>
            <person name="Walter F."/>
            <person name="Albersmeier A."/>
            <person name="Kalinowski J."/>
            <person name="Ruckert C."/>
        </authorList>
    </citation>
    <scope>NUCLEOTIDE SEQUENCE</scope>
    <source>
        <strain evidence="1">CGMCC 1.12360</strain>
    </source>
</reference>
<gene>
    <name evidence="1" type="ORF">GCM10010978_14330</name>
</gene>
<evidence type="ECO:0000313" key="2">
    <source>
        <dbReference type="Proteomes" id="UP000602050"/>
    </source>
</evidence>
<evidence type="ECO:0000313" key="1">
    <source>
        <dbReference type="EMBL" id="GGH74962.1"/>
    </source>
</evidence>